<organism evidence="1 2">
    <name type="scientific">Clostridium hominis</name>
    <dbReference type="NCBI Taxonomy" id="2763036"/>
    <lineage>
        <taxon>Bacteria</taxon>
        <taxon>Bacillati</taxon>
        <taxon>Bacillota</taxon>
        <taxon>Clostridia</taxon>
        <taxon>Eubacteriales</taxon>
        <taxon>Clostridiaceae</taxon>
        <taxon>Clostridium</taxon>
    </lineage>
</organism>
<keyword evidence="2" id="KW-1185">Reference proteome</keyword>
<sequence length="75" mass="8818">MYKIEVEELGEEKVSLCETIKHLSYHDLYNLINPYLNIEHLSFSIRNNCPDGREWGFIYAGKEPVGKIKITKLFE</sequence>
<evidence type="ECO:0000313" key="1">
    <source>
        <dbReference type="EMBL" id="MBC5628789.1"/>
    </source>
</evidence>
<comment type="caution">
    <text evidence="1">The sequence shown here is derived from an EMBL/GenBank/DDBJ whole genome shotgun (WGS) entry which is preliminary data.</text>
</comment>
<evidence type="ECO:0000313" key="2">
    <source>
        <dbReference type="Proteomes" id="UP000596929"/>
    </source>
</evidence>
<dbReference type="EMBL" id="JACOOO010000015">
    <property type="protein sequence ID" value="MBC5628789.1"/>
    <property type="molecule type" value="Genomic_DNA"/>
</dbReference>
<name>A0ABR7DBM3_9CLOT</name>
<dbReference type="Proteomes" id="UP000596929">
    <property type="component" value="Unassembled WGS sequence"/>
</dbReference>
<gene>
    <name evidence="1" type="ORF">H8S20_07790</name>
</gene>
<accession>A0ABR7DBM3</accession>
<proteinExistence type="predicted"/>
<protein>
    <recommendedName>
        <fullName evidence="3">GNAT family N-acetyltransferase</fullName>
    </recommendedName>
</protein>
<reference evidence="1 2" key="1">
    <citation type="submission" date="2020-08" db="EMBL/GenBank/DDBJ databases">
        <title>Genome public.</title>
        <authorList>
            <person name="Liu C."/>
            <person name="Sun Q."/>
        </authorList>
    </citation>
    <scope>NUCLEOTIDE SEQUENCE [LARGE SCALE GENOMIC DNA]</scope>
    <source>
        <strain evidence="1 2">NSJ-6</strain>
    </source>
</reference>
<dbReference type="RefSeq" id="WP_032117379.1">
    <property type="nucleotide sequence ID" value="NZ_JACOOO010000015.1"/>
</dbReference>
<evidence type="ECO:0008006" key="3">
    <source>
        <dbReference type="Google" id="ProtNLM"/>
    </source>
</evidence>